<evidence type="ECO:0000256" key="5">
    <source>
        <dbReference type="ARBA" id="ARBA00022824"/>
    </source>
</evidence>
<protein>
    <recommendedName>
        <fullName evidence="3">ER membrane protein complex subunit 4</fullName>
    </recommendedName>
</protein>
<dbReference type="PANTHER" id="PTHR19315">
    <property type="entry name" value="ER MEMBRANE PROTEIN COMPLEX SUBUNIT 4"/>
    <property type="match status" value="1"/>
</dbReference>
<name>A0A7S1YWL0_TRICV</name>
<dbReference type="AlphaFoldDB" id="A0A7S1YWL0"/>
<dbReference type="EMBL" id="HBGO01002287">
    <property type="protein sequence ID" value="CAD9321184.1"/>
    <property type="molecule type" value="Transcribed_RNA"/>
</dbReference>
<accession>A0A7S1YWL0</accession>
<evidence type="ECO:0000256" key="3">
    <source>
        <dbReference type="ARBA" id="ARBA00020820"/>
    </source>
</evidence>
<evidence type="ECO:0000313" key="10">
    <source>
        <dbReference type="EMBL" id="CAD9321184.1"/>
    </source>
</evidence>
<feature type="transmembrane region" description="Helical" evidence="9">
    <location>
        <begin position="138"/>
        <end position="156"/>
    </location>
</feature>
<reference evidence="10" key="1">
    <citation type="submission" date="2021-01" db="EMBL/GenBank/DDBJ databases">
        <authorList>
            <person name="Corre E."/>
            <person name="Pelletier E."/>
            <person name="Niang G."/>
            <person name="Scheremetjew M."/>
            <person name="Finn R."/>
            <person name="Kale V."/>
            <person name="Holt S."/>
            <person name="Cochrane G."/>
            <person name="Meng A."/>
            <person name="Brown T."/>
            <person name="Cohen L."/>
        </authorList>
    </citation>
    <scope>NUCLEOTIDE SEQUENCE</scope>
    <source>
        <strain evidence="10">Grunow 1884</strain>
    </source>
</reference>
<keyword evidence="6 9" id="KW-1133">Transmembrane helix</keyword>
<evidence type="ECO:0000256" key="7">
    <source>
        <dbReference type="ARBA" id="ARBA00023136"/>
    </source>
</evidence>
<feature type="transmembrane region" description="Helical" evidence="9">
    <location>
        <begin position="98"/>
        <end position="118"/>
    </location>
</feature>
<dbReference type="InterPro" id="IPR009445">
    <property type="entry name" value="TMEM85/Emc4"/>
</dbReference>
<dbReference type="Pfam" id="PF06417">
    <property type="entry name" value="EMC4"/>
    <property type="match status" value="1"/>
</dbReference>
<comment type="similarity">
    <text evidence="2">Belongs to the EMC4 family.</text>
</comment>
<keyword evidence="4 9" id="KW-0812">Transmembrane</keyword>
<dbReference type="GO" id="GO:0005789">
    <property type="term" value="C:endoplasmic reticulum membrane"/>
    <property type="evidence" value="ECO:0007669"/>
    <property type="project" value="UniProtKB-SubCell"/>
</dbReference>
<proteinExistence type="inferred from homology"/>
<gene>
    <name evidence="10" type="ORF">OSIN01602_LOCUS1303</name>
</gene>
<organism evidence="10">
    <name type="scientific">Trieres chinensis</name>
    <name type="common">Marine centric diatom</name>
    <name type="synonym">Odontella sinensis</name>
    <dbReference type="NCBI Taxonomy" id="1514140"/>
    <lineage>
        <taxon>Eukaryota</taxon>
        <taxon>Sar</taxon>
        <taxon>Stramenopiles</taxon>
        <taxon>Ochrophyta</taxon>
        <taxon>Bacillariophyta</taxon>
        <taxon>Mediophyceae</taxon>
        <taxon>Biddulphiophycidae</taxon>
        <taxon>Eupodiscales</taxon>
        <taxon>Parodontellaceae</taxon>
        <taxon>Trieres</taxon>
    </lineage>
</organism>
<feature type="region of interest" description="Disordered" evidence="8">
    <location>
        <begin position="40"/>
        <end position="61"/>
    </location>
</feature>
<evidence type="ECO:0000256" key="9">
    <source>
        <dbReference type="SAM" id="Phobius"/>
    </source>
</evidence>
<sequence length="189" mass="21037">MSKEERPWSIDLNLREQDVGYSLLQNCPPPLGMKKVQSLERQYEAENSHGSAGTTGDKSNKAKSIVAKKQAKAMSIATSPGKQILMNGFMMYMSGKTLNIFSISITSMAVMNPIMSILSVNNTFKVFEDPDGKVDLQMPKMIFMALNLVWLFVGLYKMSSMRLLPTTSADWSGTVVWKELMEISSIPPL</sequence>
<evidence type="ECO:0000256" key="1">
    <source>
        <dbReference type="ARBA" id="ARBA00004477"/>
    </source>
</evidence>
<keyword evidence="7 9" id="KW-0472">Membrane</keyword>
<comment type="subcellular location">
    <subcellularLocation>
        <location evidence="1">Endoplasmic reticulum membrane</location>
        <topology evidence="1">Multi-pass membrane protein</topology>
    </subcellularLocation>
</comment>
<keyword evidence="5" id="KW-0256">Endoplasmic reticulum</keyword>
<feature type="compositionally biased region" description="Polar residues" evidence="8">
    <location>
        <begin position="48"/>
        <end position="57"/>
    </location>
</feature>
<evidence type="ECO:0000256" key="2">
    <source>
        <dbReference type="ARBA" id="ARBA00007715"/>
    </source>
</evidence>
<evidence type="ECO:0000256" key="4">
    <source>
        <dbReference type="ARBA" id="ARBA00022692"/>
    </source>
</evidence>
<evidence type="ECO:0000256" key="8">
    <source>
        <dbReference type="SAM" id="MobiDB-lite"/>
    </source>
</evidence>
<evidence type="ECO:0000256" key="6">
    <source>
        <dbReference type="ARBA" id="ARBA00022989"/>
    </source>
</evidence>